<proteinExistence type="predicted"/>
<dbReference type="RefSeq" id="WP_002753183.1">
    <property type="nucleotide sequence ID" value="NZ_HE972558.1"/>
</dbReference>
<evidence type="ECO:0000313" key="2">
    <source>
        <dbReference type="EMBL" id="CCH91804.1"/>
    </source>
</evidence>
<evidence type="ECO:0000256" key="1">
    <source>
        <dbReference type="SAM" id="MobiDB-lite"/>
    </source>
</evidence>
<protein>
    <recommendedName>
        <fullName evidence="4">LamG-like jellyroll fold domain-containing protein</fullName>
    </recommendedName>
</protein>
<dbReference type="SUPFAM" id="SSF88874">
    <property type="entry name" value="Receptor-binding domain of short tail fibre protein gp12"/>
    <property type="match status" value="1"/>
</dbReference>
<dbReference type="CDD" id="cd22641">
    <property type="entry name" value="C24-like"/>
    <property type="match status" value="1"/>
</dbReference>
<organism evidence="2 3">
    <name type="scientific">Microcystis aeruginosa PCC 9432</name>
    <dbReference type="NCBI Taxonomy" id="1160280"/>
    <lineage>
        <taxon>Bacteria</taxon>
        <taxon>Bacillati</taxon>
        <taxon>Cyanobacteriota</taxon>
        <taxon>Cyanophyceae</taxon>
        <taxon>Oscillatoriophycideae</taxon>
        <taxon>Chroococcales</taxon>
        <taxon>Microcystaceae</taxon>
        <taxon>Microcystis</taxon>
    </lineage>
</organism>
<dbReference type="Pfam" id="PF13385">
    <property type="entry name" value="Laminin_G_3"/>
    <property type="match status" value="1"/>
</dbReference>
<comment type="caution">
    <text evidence="2">The sequence shown here is derived from an EMBL/GenBank/DDBJ whole genome shotgun (WGS) entry which is preliminary data.</text>
</comment>
<dbReference type="SUPFAM" id="SSF49899">
    <property type="entry name" value="Concanavalin A-like lectins/glucanases"/>
    <property type="match status" value="1"/>
</dbReference>
<reference evidence="2 3" key="1">
    <citation type="submission" date="2012-04" db="EMBL/GenBank/DDBJ databases">
        <authorList>
            <person name="Genoscope - CEA"/>
        </authorList>
    </citation>
    <scope>NUCLEOTIDE SEQUENCE [LARGE SCALE GENOMIC DNA]</scope>
    <source>
        <strain evidence="2 3">9432</strain>
    </source>
</reference>
<dbReference type="EMBL" id="CAIH01000094">
    <property type="protein sequence ID" value="CCH91804.1"/>
    <property type="molecule type" value="Genomic_DNA"/>
</dbReference>
<dbReference type="AlphaFoldDB" id="A0A822L5Y0"/>
<evidence type="ECO:0000313" key="3">
    <source>
        <dbReference type="Proteomes" id="UP000005806"/>
    </source>
</evidence>
<sequence>MSNASNDLVLHLKLDTIIPDGGNQRVRSALTENFLASSENVSAFTESQYRSHGNPQFVSDEHFGSCFIFDGRQDYIEIPNSEDINFATNQDFTVASWIKIAKEQPFKTNGDNDIIEKWNGSGGYPYVIRYLRNEQRIHAARYDGSNNPGVTTTSQLNSEQLYHIAFVKEGSKLRLYLDGREENSTDDTTQSQTQNDSPLYLARRGGSNEAYANYFAGKIANLRIYKKALSPEEIKRDMNDDLTVIAAFNLAYPLDFDLYEGDNKESIIFIDNDTKGEELVFEIQNDTEQGITLPAKSGAVSQNNYHFELRFRPDTLSPKSLQQLAFKPQSNWSMSSPVTQADGIVSLYFLTTNTTLSANEVVTLTLQNVSASAAGGARTTRVEFLCPEFTYQGETLTHYYREKKLSVIDHRGKKNIPLHVSFVGSNRILNDGTTTNKLTLRIVNVLKDKSIPLIPDSKGDNASKFIISFDVQEEGQNKDWALGTTSQVQGIGIQGTDFRLTARHIEEWKIVKETQGESPTWTITNQNEENVELRQEQGIELTINNIISSLPSGQTNLYIRYENIPGYWDGTFICTIEKMPILYKEGNVGIGISDPGKFKLNVQGGDLNVSGTIYRGGNPLIYENYEIYLRGSAFDSPEGNNTFLKIANVAITMTNNRGLNTVILRPDGSYKKGTSHDIFADKSYWNDWANWINDQNNVANGDVVAVASWDAINNAPRGGAAETLLTSINALRAFDLVKGEFRERSPYVLLFVKGRVGAMEVCQPYRGSNAHLKTTYYELLNYGNTSVVLRGMIIMWAGDVNQIPVGWALCDGQQGTPNLRDRFIVGAGSNYGVKTTGGQATVTLTEAQMPPHRHTGTAESSQHRHIIPTDSGGGGEGWGQERMIQANVYNNANNWAIANSYAYTYGDPVAQWTPNSAPTGGKGEHTHNLDINQSGAGQAHNNIPPYYALAYIMKL</sequence>
<dbReference type="InterPro" id="IPR013320">
    <property type="entry name" value="ConA-like_dom_sf"/>
</dbReference>
<dbReference type="Proteomes" id="UP000005806">
    <property type="component" value="Unassembled WGS sequence"/>
</dbReference>
<evidence type="ECO:0008006" key="4">
    <source>
        <dbReference type="Google" id="ProtNLM"/>
    </source>
</evidence>
<name>A0A822L5Y0_MICAE</name>
<feature type="region of interest" description="Disordered" evidence="1">
    <location>
        <begin position="915"/>
        <end position="937"/>
    </location>
</feature>
<gene>
    <name evidence="2" type="ORF">MICCA_1830013</name>
</gene>
<accession>A0A822L5Y0</accession>
<dbReference type="Gene3D" id="2.60.120.200">
    <property type="match status" value="1"/>
</dbReference>